<dbReference type="RefSeq" id="WP_008670999.1">
    <property type="nucleotide sequence ID" value="NZ_CP181424.1"/>
</dbReference>
<feature type="chain" id="PRO_5036024412" description="Minor fimbrium subunit Mfa1 C-terminal domain-containing protein" evidence="2">
    <location>
        <begin position="21"/>
        <end position="511"/>
    </location>
</feature>
<dbReference type="GO" id="GO:0009418">
    <property type="term" value="C:pilus shaft"/>
    <property type="evidence" value="ECO:0007669"/>
    <property type="project" value="InterPro"/>
</dbReference>
<evidence type="ECO:0000313" key="9">
    <source>
        <dbReference type="Proteomes" id="UP000462885"/>
    </source>
</evidence>
<dbReference type="EMBL" id="MNQV01000196">
    <property type="protein sequence ID" value="OKZ47136.1"/>
    <property type="molecule type" value="Genomic_DNA"/>
</dbReference>
<organism evidence="6 7">
    <name type="scientific">Phocaeicola vulgatus</name>
    <name type="common">Bacteroides vulgatus</name>
    <dbReference type="NCBI Taxonomy" id="821"/>
    <lineage>
        <taxon>Bacteria</taxon>
        <taxon>Pseudomonadati</taxon>
        <taxon>Bacteroidota</taxon>
        <taxon>Bacteroidia</taxon>
        <taxon>Bacteroidales</taxon>
        <taxon>Bacteroidaceae</taxon>
        <taxon>Phocaeicola</taxon>
    </lineage>
</organism>
<reference evidence="6 7" key="1">
    <citation type="journal article" date="2016" name="Nat. Biotechnol.">
        <title>Measurement of bacterial replication rates in microbial communities.</title>
        <authorList>
            <person name="Brown C.T."/>
            <person name="Olm M.R."/>
            <person name="Thomas B.C."/>
            <person name="Banfield J.F."/>
        </authorList>
    </citation>
    <scope>NUCLEOTIDE SEQUENCE [LARGE SCALE GENOMIC DNA]</scope>
    <source>
        <strain evidence="6">42_262</strain>
    </source>
</reference>
<proteinExistence type="predicted"/>
<dbReference type="PROSITE" id="PS51257">
    <property type="entry name" value="PROKAR_LIPOPROTEIN"/>
    <property type="match status" value="1"/>
</dbReference>
<dbReference type="Proteomes" id="UP000462885">
    <property type="component" value="Unassembled WGS sequence"/>
</dbReference>
<keyword evidence="2" id="KW-0732">Signal</keyword>
<dbReference type="Proteomes" id="UP000433382">
    <property type="component" value="Unassembled WGS sequence"/>
</dbReference>
<evidence type="ECO:0000256" key="2">
    <source>
        <dbReference type="SAM" id="SignalP"/>
    </source>
</evidence>
<evidence type="ECO:0000313" key="7">
    <source>
        <dbReference type="Proteomes" id="UP000186631"/>
    </source>
</evidence>
<dbReference type="NCBIfam" id="NF038041">
    <property type="entry name" value="fim_Mfa1_fam"/>
    <property type="match status" value="1"/>
</dbReference>
<dbReference type="EMBL" id="WCZM01000003">
    <property type="protein sequence ID" value="KAB3573278.1"/>
    <property type="molecule type" value="Genomic_DNA"/>
</dbReference>
<evidence type="ECO:0000256" key="1">
    <source>
        <dbReference type="SAM" id="MobiDB-lite"/>
    </source>
</evidence>
<reference evidence="5 9" key="3">
    <citation type="submission" date="2019-10" db="EMBL/GenBank/DDBJ databases">
        <title>Genome Sequence and Assembly of iSURF_14.</title>
        <authorList>
            <person name="Wucher B.R."/>
            <person name="Ruoff K.L."/>
            <person name="Price C.E."/>
            <person name="Valls R.R."/>
            <person name="O'Toole G.A."/>
        </authorList>
    </citation>
    <scope>NUCLEOTIDE SEQUENCE [LARGE SCALE GENOMIC DNA]</scope>
    <source>
        <strain evidence="5 9">ANK132K_3B</strain>
    </source>
</reference>
<reference evidence="4 8" key="2">
    <citation type="journal article" date="2019" name="Nat. Med.">
        <title>A library of human gut bacterial isolates paired with longitudinal multiomics data enables mechanistic microbiome research.</title>
        <authorList>
            <person name="Poyet M."/>
            <person name="Groussin M."/>
            <person name="Gibbons S.M."/>
            <person name="Avila-Pacheco J."/>
            <person name="Jiang X."/>
            <person name="Kearney S.M."/>
            <person name="Perrotta A.R."/>
            <person name="Berdy B."/>
            <person name="Zhao S."/>
            <person name="Lieberman T.D."/>
            <person name="Swanson P.K."/>
            <person name="Smith M."/>
            <person name="Roesemann S."/>
            <person name="Alexander J.E."/>
            <person name="Rich S.A."/>
            <person name="Livny J."/>
            <person name="Vlamakis H."/>
            <person name="Clish C."/>
            <person name="Bullock K."/>
            <person name="Deik A."/>
            <person name="Scott J."/>
            <person name="Pierce K.A."/>
            <person name="Xavier R.J."/>
            <person name="Alm E.J."/>
        </authorList>
    </citation>
    <scope>NUCLEOTIDE SEQUENCE [LARGE SCALE GENOMIC DNA]</scope>
    <source>
        <strain evidence="4 8">BIOML-A73</strain>
    </source>
</reference>
<dbReference type="InterPro" id="IPR047786">
    <property type="entry name" value="Mfa1_fim"/>
</dbReference>
<name>A0A1Q6J2I0_PHOVU</name>
<dbReference type="Pfam" id="PF15495">
    <property type="entry name" value="Fimbrillin_C"/>
    <property type="match status" value="1"/>
</dbReference>
<evidence type="ECO:0000313" key="5">
    <source>
        <dbReference type="EMBL" id="KAB5439411.1"/>
    </source>
</evidence>
<evidence type="ECO:0000313" key="8">
    <source>
        <dbReference type="Proteomes" id="UP000433382"/>
    </source>
</evidence>
<evidence type="ECO:0000313" key="6">
    <source>
        <dbReference type="EMBL" id="OKZ47136.1"/>
    </source>
</evidence>
<evidence type="ECO:0000259" key="3">
    <source>
        <dbReference type="Pfam" id="PF15495"/>
    </source>
</evidence>
<dbReference type="Gene3D" id="2.60.40.3690">
    <property type="match status" value="1"/>
</dbReference>
<feature type="signal peptide" evidence="2">
    <location>
        <begin position="1"/>
        <end position="20"/>
    </location>
</feature>
<dbReference type="InterPro" id="IPR029140">
    <property type="entry name" value="Mfa1_C"/>
</dbReference>
<dbReference type="AlphaFoldDB" id="A0A1Q6J2I0"/>
<comment type="caution">
    <text evidence="6">The sequence shown here is derived from an EMBL/GenBank/DDBJ whole genome shotgun (WGS) entry which is preliminary data.</text>
</comment>
<evidence type="ECO:0000313" key="4">
    <source>
        <dbReference type="EMBL" id="KAB3573278.1"/>
    </source>
</evidence>
<dbReference type="Proteomes" id="UP000186631">
    <property type="component" value="Unassembled WGS sequence"/>
</dbReference>
<feature type="domain" description="Minor fimbrium subunit Mfa1 C-terminal" evidence="3">
    <location>
        <begin position="409"/>
        <end position="505"/>
    </location>
</feature>
<accession>A0A1Q6J2I0</accession>
<feature type="region of interest" description="Disordered" evidence="1">
    <location>
        <begin position="459"/>
        <end position="488"/>
    </location>
</feature>
<sequence>MKVNNLFLVGVAALSLGMTACNNEDVPQVNNPGEGTTFAGMYISAMKDVSTRAVNDNQEDYGGRTEESKLTELQLLSNVLPQTWMLGTVADETGKFWETQTAGTFKVAPWKTNPGPQSMALLFNKGTLSADIATAADQTYGSTATAVKDIAALATDNKFVMTSRAEQKTIVPSITEDAAKTGTSEAQNVFSFDVERIVAQGLVAKDAALKETTADGKGKVDLTDITYTAINGAAKTYLFRNHAGKRTIGDTDGLYEAFASAIDGYTDFEAAKEPEGSAKDYLIRLGNLLPEETSTAKDLGMYAAKNVAENVNIAKNVAGIYFFENSVKKEALTAENKNYGYYRLPYAKVYATYIPNEVWELDNDGKTLVKMNNYTKGTTFYRGEGDGLIYASKEAAQKSQLSPNQKAYTYTNGKCAYRALWNRQTVTADGKSIVNADTRRNNTYLLTIKAFQGLGMPWDPSDPKDPYLPKPTDPTEPTNPENPDIEKEETYMRVEAKVLQWNLVSRDVVLE</sequence>
<dbReference type="EMBL" id="WCIF01000006">
    <property type="protein sequence ID" value="KAB5439411.1"/>
    <property type="molecule type" value="Genomic_DNA"/>
</dbReference>
<protein>
    <recommendedName>
        <fullName evidence="3">Minor fimbrium subunit Mfa1 C-terminal domain-containing protein</fullName>
    </recommendedName>
</protein>
<gene>
    <name evidence="6" type="ORF">BHV80_10615</name>
    <name evidence="5" type="ORF">F9Z94_07205</name>
    <name evidence="4" type="ORF">GAY01_03605</name>
</gene>